<gene>
    <name evidence="2" type="ORF">GIS00_20830</name>
</gene>
<proteinExistence type="predicted"/>
<comment type="caution">
    <text evidence="2">The sequence shown here is derived from an EMBL/GenBank/DDBJ whole genome shotgun (WGS) entry which is preliminary data.</text>
</comment>
<feature type="compositionally biased region" description="Low complexity" evidence="1">
    <location>
        <begin position="26"/>
        <end position="35"/>
    </location>
</feature>
<protein>
    <recommendedName>
        <fullName evidence="4">Radical SAM protein</fullName>
    </recommendedName>
</protein>
<evidence type="ECO:0000313" key="2">
    <source>
        <dbReference type="EMBL" id="MTD16389.1"/>
    </source>
</evidence>
<evidence type="ECO:0000313" key="3">
    <source>
        <dbReference type="Proteomes" id="UP000460221"/>
    </source>
</evidence>
<dbReference type="Proteomes" id="UP000460221">
    <property type="component" value="Unassembled WGS sequence"/>
</dbReference>
<dbReference type="RefSeq" id="WP_154770383.1">
    <property type="nucleotide sequence ID" value="NZ_WLYK01000009.1"/>
</dbReference>
<sequence length="71" mass="7981">MNEIGTRTPAHDSTPARATTSHHGTPRTGTRQTPRNPARRSDNPARGTTRYVRFLHECEADCHYCYGPQTD</sequence>
<evidence type="ECO:0000256" key="1">
    <source>
        <dbReference type="SAM" id="MobiDB-lite"/>
    </source>
</evidence>
<organism evidence="2 3">
    <name type="scientific">Nakamurella alba</name>
    <dbReference type="NCBI Taxonomy" id="2665158"/>
    <lineage>
        <taxon>Bacteria</taxon>
        <taxon>Bacillati</taxon>
        <taxon>Actinomycetota</taxon>
        <taxon>Actinomycetes</taxon>
        <taxon>Nakamurellales</taxon>
        <taxon>Nakamurellaceae</taxon>
        <taxon>Nakamurella</taxon>
    </lineage>
</organism>
<dbReference type="AlphaFoldDB" id="A0A7K1FSL6"/>
<accession>A0A7K1FSL6</accession>
<dbReference type="EMBL" id="WLYK01000009">
    <property type="protein sequence ID" value="MTD16389.1"/>
    <property type="molecule type" value="Genomic_DNA"/>
</dbReference>
<evidence type="ECO:0008006" key="4">
    <source>
        <dbReference type="Google" id="ProtNLM"/>
    </source>
</evidence>
<feature type="region of interest" description="Disordered" evidence="1">
    <location>
        <begin position="1"/>
        <end position="48"/>
    </location>
</feature>
<name>A0A7K1FSL6_9ACTN</name>
<reference evidence="2 3" key="1">
    <citation type="submission" date="2019-11" db="EMBL/GenBank/DDBJ databases">
        <authorList>
            <person name="Jiang L.-Q."/>
        </authorList>
    </citation>
    <scope>NUCLEOTIDE SEQUENCE [LARGE SCALE GENOMIC DNA]</scope>
    <source>
        <strain evidence="2 3">YIM 132087</strain>
    </source>
</reference>
<keyword evidence="3" id="KW-1185">Reference proteome</keyword>